<accession>A0A1X0YBD7</accession>
<evidence type="ECO:0000256" key="2">
    <source>
        <dbReference type="SAM" id="Phobius"/>
    </source>
</evidence>
<evidence type="ECO:0000256" key="1">
    <source>
        <dbReference type="SAM" id="Coils"/>
    </source>
</evidence>
<proteinExistence type="predicted"/>
<dbReference type="GO" id="GO:0015628">
    <property type="term" value="P:protein secretion by the type II secretion system"/>
    <property type="evidence" value="ECO:0007669"/>
    <property type="project" value="InterPro"/>
</dbReference>
<gene>
    <name evidence="3" type="ORF">B5V00_04465</name>
</gene>
<feature type="coiled-coil region" evidence="1">
    <location>
        <begin position="37"/>
        <end position="74"/>
    </location>
</feature>
<keyword evidence="1" id="KW-0175">Coiled coil</keyword>
<keyword evidence="4" id="KW-1185">Reference proteome</keyword>
<dbReference type="InterPro" id="IPR007690">
    <property type="entry name" value="T2SS_GspM"/>
</dbReference>
<keyword evidence="2" id="KW-0812">Transmembrane</keyword>
<protein>
    <recommendedName>
        <fullName evidence="5">General secretion pathway protein M</fullName>
    </recommendedName>
</protein>
<organism evidence="3 4">
    <name type="scientific">Geothermobacter hydrogeniphilus</name>
    <dbReference type="NCBI Taxonomy" id="1969733"/>
    <lineage>
        <taxon>Bacteria</taxon>
        <taxon>Pseudomonadati</taxon>
        <taxon>Thermodesulfobacteriota</taxon>
        <taxon>Desulfuromonadia</taxon>
        <taxon>Desulfuromonadales</taxon>
        <taxon>Geothermobacteraceae</taxon>
        <taxon>Geothermobacter</taxon>
    </lineage>
</organism>
<sequence length="175" mass="19730">MSRELTPRERWVLAIGGVVVLLTLITFGIVVPYHHALQRLDTRIASSQRQMNEIESLLQQYRQLKSAADRIERQAGKAGDFSLISFVETTAAGIGARDRLVYLRPQPLTGDNPLLRESVEVKLERLALDQLVRLLYAVENSKGTLQTAQLRIKTRFDDPSRLDVVLTLNSYGRSS</sequence>
<dbReference type="STRING" id="1969733.B5V00_04465"/>
<dbReference type="GO" id="GO:0015627">
    <property type="term" value="C:type II protein secretion system complex"/>
    <property type="evidence" value="ECO:0007669"/>
    <property type="project" value="InterPro"/>
</dbReference>
<evidence type="ECO:0000313" key="4">
    <source>
        <dbReference type="Proteomes" id="UP000193136"/>
    </source>
</evidence>
<dbReference type="OrthoDB" id="5395123at2"/>
<dbReference type="Proteomes" id="UP000193136">
    <property type="component" value="Unassembled WGS sequence"/>
</dbReference>
<evidence type="ECO:0000313" key="3">
    <source>
        <dbReference type="EMBL" id="ORJ62540.1"/>
    </source>
</evidence>
<keyword evidence="2" id="KW-0472">Membrane</keyword>
<dbReference type="Pfam" id="PF04612">
    <property type="entry name" value="T2SSM"/>
    <property type="match status" value="1"/>
</dbReference>
<dbReference type="RefSeq" id="WP_085009555.1">
    <property type="nucleotide sequence ID" value="NZ_NAAD01000003.1"/>
</dbReference>
<dbReference type="AlphaFoldDB" id="A0A1X0YBD7"/>
<evidence type="ECO:0008006" key="5">
    <source>
        <dbReference type="Google" id="ProtNLM"/>
    </source>
</evidence>
<feature type="transmembrane region" description="Helical" evidence="2">
    <location>
        <begin position="12"/>
        <end position="33"/>
    </location>
</feature>
<comment type="caution">
    <text evidence="3">The sequence shown here is derived from an EMBL/GenBank/DDBJ whole genome shotgun (WGS) entry which is preliminary data.</text>
</comment>
<dbReference type="EMBL" id="NAAD01000003">
    <property type="protein sequence ID" value="ORJ62540.1"/>
    <property type="molecule type" value="Genomic_DNA"/>
</dbReference>
<name>A0A1X0YBD7_9BACT</name>
<reference evidence="3 4" key="1">
    <citation type="submission" date="2017-03" db="EMBL/GenBank/DDBJ databases">
        <title>Genome sequence of Geothermobacter sp. EPR-M, Deep-Sea Iron Reducer.</title>
        <authorList>
            <person name="Tully B."/>
            <person name="Savalia P."/>
            <person name="Abuyen K."/>
            <person name="Baughan C."/>
            <person name="Romero E."/>
            <person name="Ronkowski C."/>
            <person name="Torres B."/>
            <person name="Tremblay J."/>
            <person name="Trujillo A."/>
            <person name="Tyler M."/>
            <person name="Perez-Rodriguez I."/>
            <person name="Amend J."/>
        </authorList>
    </citation>
    <scope>NUCLEOTIDE SEQUENCE [LARGE SCALE GENOMIC DNA]</scope>
    <source>
        <strain evidence="3 4">EPR-M</strain>
    </source>
</reference>
<keyword evidence="2" id="KW-1133">Transmembrane helix</keyword>